<dbReference type="EMBL" id="BAABEO010000001">
    <property type="protein sequence ID" value="GAA3665312.1"/>
    <property type="molecule type" value="Genomic_DNA"/>
</dbReference>
<evidence type="ECO:0000313" key="1">
    <source>
        <dbReference type="EMBL" id="GAA3665312.1"/>
    </source>
</evidence>
<protein>
    <recommendedName>
        <fullName evidence="3">IrrE N-terminal-like domain-containing protein</fullName>
    </recommendedName>
</protein>
<dbReference type="Gene3D" id="1.10.10.2910">
    <property type="match status" value="1"/>
</dbReference>
<gene>
    <name evidence="1" type="ORF">GCM10023081_00210</name>
</gene>
<dbReference type="Proteomes" id="UP001500752">
    <property type="component" value="Unassembled WGS sequence"/>
</dbReference>
<keyword evidence="2" id="KW-1185">Reference proteome</keyword>
<proteinExistence type="predicted"/>
<evidence type="ECO:0000313" key="2">
    <source>
        <dbReference type="Proteomes" id="UP001500752"/>
    </source>
</evidence>
<sequence length="337" mass="38311">MNMEECVSLVLGQISSDDRQALSRDPANSVRDIFGLTVRPAEHLGEGRGIDGACDGMSFLDDDVLLYSPTPNSRRENFTILHELAHWLIDKEQDVMVWWADQDGRDQLLETMCDHVAQQLLLSDESVSAIVGDGPVRASHFLQLLEDSEASRQVCAIALTKKLGGAGAVVVIDKIDKRVEFASVRPHPRNGWPKVYPWRSQQIADGHPLVQLSNQANRTDRTEWSTPWGERGHYYVDALADDRRVYAVFSETDLWEALSYHSRQAFEYDRRLELQGYCCGESFTRPGYPCPDCSRPYCPRCNQCKCQRDQEREEVCSECFLRRPAHRVVNGVCVDCR</sequence>
<evidence type="ECO:0008006" key="3">
    <source>
        <dbReference type="Google" id="ProtNLM"/>
    </source>
</evidence>
<accession>A0ABP7BML9</accession>
<name>A0ABP7BML9_9MICC</name>
<organism evidence="1 2">
    <name type="scientific">Arthrobacter ginkgonis</name>
    <dbReference type="NCBI Taxonomy" id="1630594"/>
    <lineage>
        <taxon>Bacteria</taxon>
        <taxon>Bacillati</taxon>
        <taxon>Actinomycetota</taxon>
        <taxon>Actinomycetes</taxon>
        <taxon>Micrococcales</taxon>
        <taxon>Micrococcaceae</taxon>
        <taxon>Arthrobacter</taxon>
    </lineage>
</organism>
<dbReference type="RefSeq" id="WP_345147552.1">
    <property type="nucleotide sequence ID" value="NZ_BAABEO010000001.1"/>
</dbReference>
<reference evidence="2" key="1">
    <citation type="journal article" date="2019" name="Int. J. Syst. Evol. Microbiol.">
        <title>The Global Catalogue of Microorganisms (GCM) 10K type strain sequencing project: providing services to taxonomists for standard genome sequencing and annotation.</title>
        <authorList>
            <consortium name="The Broad Institute Genomics Platform"/>
            <consortium name="The Broad Institute Genome Sequencing Center for Infectious Disease"/>
            <person name="Wu L."/>
            <person name="Ma J."/>
        </authorList>
    </citation>
    <scope>NUCLEOTIDE SEQUENCE [LARGE SCALE GENOMIC DNA]</scope>
    <source>
        <strain evidence="2">JCM 30742</strain>
    </source>
</reference>
<comment type="caution">
    <text evidence="1">The sequence shown here is derived from an EMBL/GenBank/DDBJ whole genome shotgun (WGS) entry which is preliminary data.</text>
</comment>